<feature type="region of interest" description="Disordered" evidence="1">
    <location>
        <begin position="739"/>
        <end position="800"/>
    </location>
</feature>
<dbReference type="InterPro" id="IPR036322">
    <property type="entry name" value="WD40_repeat_dom_sf"/>
</dbReference>
<dbReference type="SUPFAM" id="SSF50978">
    <property type="entry name" value="WD40 repeat-like"/>
    <property type="match status" value="2"/>
</dbReference>
<organism evidence="2">
    <name type="scientific">Tetraselmis sp. GSL018</name>
    <dbReference type="NCBI Taxonomy" id="582737"/>
    <lineage>
        <taxon>Eukaryota</taxon>
        <taxon>Viridiplantae</taxon>
        <taxon>Chlorophyta</taxon>
        <taxon>core chlorophytes</taxon>
        <taxon>Chlorodendrophyceae</taxon>
        <taxon>Chlorodendrales</taxon>
        <taxon>Chlorodendraceae</taxon>
        <taxon>Tetraselmis</taxon>
    </lineage>
</organism>
<evidence type="ECO:0000313" key="2">
    <source>
        <dbReference type="EMBL" id="JAC82183.1"/>
    </source>
</evidence>
<accession>A0A061SD28</accession>
<dbReference type="InterPro" id="IPR001680">
    <property type="entry name" value="WD40_rpt"/>
</dbReference>
<dbReference type="InterPro" id="IPR015943">
    <property type="entry name" value="WD40/YVTN_repeat-like_dom_sf"/>
</dbReference>
<proteinExistence type="predicted"/>
<dbReference type="Pfam" id="PF00400">
    <property type="entry name" value="WD40"/>
    <property type="match status" value="5"/>
</dbReference>
<dbReference type="PANTHER" id="PTHR45589">
    <property type="entry name" value="WD REPEAT DOMAIN 62, ISOFORM G"/>
    <property type="match status" value="1"/>
</dbReference>
<feature type="region of interest" description="Disordered" evidence="1">
    <location>
        <begin position="879"/>
        <end position="937"/>
    </location>
</feature>
<feature type="compositionally biased region" description="Basic and acidic residues" evidence="1">
    <location>
        <begin position="1075"/>
        <end position="1084"/>
    </location>
</feature>
<protein>
    <submittedName>
        <fullName evidence="2">Wd repeat-containing protein 62</fullName>
    </submittedName>
</protein>
<evidence type="ECO:0000256" key="1">
    <source>
        <dbReference type="SAM" id="MobiDB-lite"/>
    </source>
</evidence>
<feature type="region of interest" description="Disordered" evidence="1">
    <location>
        <begin position="1119"/>
        <end position="1438"/>
    </location>
</feature>
<feature type="compositionally biased region" description="Low complexity" evidence="1">
    <location>
        <begin position="1186"/>
        <end position="1198"/>
    </location>
</feature>
<sequence>MKRKPAETAGAPPAVELQLERVVGLCPRPNCVSHSPCGHDVAYCVGCVAVIFDTRANAQRLFLKAPSAPKPFACVAFSSDGTRLAAGEAGSHPAVIVWDTFTGECLAELRTHKHGVADVCFSPSGQFIASCGTTYDSQLCYWSLQSKSLLAREKTQVQLRSVAFSSDGSCIISAGKGHLRVWSVSQVGGGRGPGNHKGTVTLSGRNPILGTCKGHTVVGVAVPAVSGMGPSVIHAITDQGALLQLKTNSRSFDKKVNLQVREAFSIAASQSAIAVGCSDGIVRLFSARTLAFKANLPRPAAFGDHGLTDHRKSVSKGLNPGASSLFPDAVALSFDGTGDRLAVVYADHSLFVWDIHDLSKVGRHRSLLGHSGPIWDVCSIPDPSTKDPLSRQPPSGTFATCSADGTVRLWNLGRQSQGEKVSSPGPGSWPSSTFCRELIGVMHASRPQAPPAGAVSSPPEERPVGQRLQAEAPSLRCLKASPDGEQIAAGDKAGNLWVFDVPPLAQSLMIEAHDTEILSLDFSAAGDKGGYLLASAGGDSAVHVYDPKKSYERLATLDDHSSAVVSVRFADRGLRVVTCSADREVVFRSLDGDPEPEGSSCRSRLEGRGPLYDMGIEKTERYVMIAGEDRRLTVFQISSGKWVKTHELPEGVAAAVRLYVDPAGINLAAAHSDHTIGIYDFFTGKMLARATGHGDIVTGCIITPDCQRLVTVGGDGCILVYRMTDKLVRDSLKRLKELQNQHKGESGAEPCNSNGASGEDKGGNEPTEQVAAERHAKALRDEHTKEACTGSPSFRGAFDIEDEPLMSERLKQGRGLISTKKLPHWAQVNLGQTPSPLTGADNGGGGGAASGEASGPCGSERDGLQMGKWGQRAMSGNLIFGNNHMQTPGGRPNRRLTAEPSELQPSVEPSAEEGDEPKAPNSCGSHPEIAAAAEEDDMIVYEDHTAEAAGDEAFPVECAPVNIEDAEAVADAPAAEWGPGAAGTARAEGGEAQEPSHFPRSNLFEEHFGQLLQDGPPPQPPEGSREAARQSFSAQVRALDERGAGGEGPDDGGDDGGGGGGDDAGPVPAGGLSEPELREGAEKLKEERYLLRQRARKGRMKSEVQVMRERLVEMGAALEKQQNEARRGRISVGDRQGIGSTSAAAPKGEFCMGQSASEGRGIVADAVEEAQNGPQRPPSPKRFGRTRSTGRSSLDSGTKAGARAQEASAPPPAGSFQPLGTAADTKTPAGIDATKFTNPAYDMTPESVSRPVPFARASIKQLQEQGPPMEPGHRVISVCYDGDGGEEAGAVALAEEVALPPDQAPERLEPSSNGSAPLANEAGDGSVSDGGWTGSPAVAAEDAEEDSGTGSASSEKGGPPGPKQAQCAAGSQAEARPGTGRASSADRKGLASVRDRMHGFWRRRDNNPPTRRSAPGGTGSSGAAASAEAGKVPQEWSELPDGGAALLRLCRAAEELRAMHTQLSGARSEPLQQLLKAEVGRTVEQLAAVGLVPSRETSAPRSPSRADTPAIGAQGPDCSAGSMGAKSLSLTSSIGLQELSQQFESVLEVSAERYSEQLAERVGERLEQRLLSIIEEAKANRR</sequence>
<feature type="region of interest" description="Disordered" evidence="1">
    <location>
        <begin position="965"/>
        <end position="1084"/>
    </location>
</feature>
<feature type="compositionally biased region" description="Low complexity" evidence="1">
    <location>
        <begin position="1288"/>
        <end position="1299"/>
    </location>
</feature>
<dbReference type="SMART" id="SM00320">
    <property type="entry name" value="WD40"/>
    <property type="match status" value="12"/>
</dbReference>
<dbReference type="EMBL" id="GBEZ01002914">
    <property type="protein sequence ID" value="JAC82183.1"/>
    <property type="molecule type" value="Transcribed_RNA"/>
</dbReference>
<dbReference type="PANTHER" id="PTHR45589:SF1">
    <property type="entry name" value="WD REPEAT DOMAIN 62, ISOFORM G"/>
    <property type="match status" value="1"/>
</dbReference>
<feature type="compositionally biased region" description="Low complexity" evidence="1">
    <location>
        <begin position="1421"/>
        <end position="1430"/>
    </location>
</feature>
<dbReference type="Gene3D" id="2.130.10.10">
    <property type="entry name" value="YVTN repeat-like/Quinoprotein amine dehydrogenase"/>
    <property type="match status" value="4"/>
</dbReference>
<feature type="region of interest" description="Disordered" evidence="1">
    <location>
        <begin position="1493"/>
        <end position="1524"/>
    </location>
</feature>
<feature type="compositionally biased region" description="Low complexity" evidence="1">
    <location>
        <begin position="969"/>
        <end position="993"/>
    </location>
</feature>
<feature type="region of interest" description="Disordered" evidence="1">
    <location>
        <begin position="829"/>
        <end position="865"/>
    </location>
</feature>
<feature type="region of interest" description="Disordered" evidence="1">
    <location>
        <begin position="446"/>
        <end position="469"/>
    </location>
</feature>
<gene>
    <name evidence="2" type="ORF">TSPGSL018_6289</name>
</gene>
<feature type="compositionally biased region" description="Basic and acidic residues" evidence="1">
    <location>
        <begin position="1384"/>
        <end position="1406"/>
    </location>
</feature>
<reference evidence="2" key="1">
    <citation type="submission" date="2014-05" db="EMBL/GenBank/DDBJ databases">
        <title>The transcriptome of the halophilic microalga Tetraselmis sp. GSL018 isolated from the Great Salt Lake, Utah.</title>
        <authorList>
            <person name="Jinkerson R.E."/>
            <person name="D'Adamo S."/>
            <person name="Posewitz M.C."/>
        </authorList>
    </citation>
    <scope>NUCLEOTIDE SEQUENCE</scope>
    <source>
        <strain evidence="2">GSL018</strain>
    </source>
</reference>
<dbReference type="InterPro" id="IPR052779">
    <property type="entry name" value="WDR62"/>
</dbReference>
<name>A0A061SD28_9CHLO</name>
<feature type="compositionally biased region" description="Basic and acidic residues" evidence="1">
    <location>
        <begin position="771"/>
        <end position="786"/>
    </location>
</feature>